<keyword evidence="9 14" id="KW-0560">Oxidoreductase</keyword>
<evidence type="ECO:0000256" key="3">
    <source>
        <dbReference type="ARBA" id="ARBA00010176"/>
    </source>
</evidence>
<dbReference type="InterPro" id="IPR023451">
    <property type="entry name" value="Thymidate_synth/dCMP_Mease_dom"/>
</dbReference>
<dbReference type="PANTHER" id="PTHR11548:SF2">
    <property type="entry name" value="THYMIDYLATE SYNTHASE"/>
    <property type="match status" value="1"/>
</dbReference>
<comment type="caution">
    <text evidence="18">The sequence shown here is derived from an EMBL/GenBank/DDBJ whole genome shotgun (WGS) entry which is preliminary data.</text>
</comment>
<dbReference type="EMBL" id="CAJHUC010001923">
    <property type="protein sequence ID" value="CAD7702715.1"/>
    <property type="molecule type" value="Genomic_DNA"/>
</dbReference>
<dbReference type="GO" id="GO:0005829">
    <property type="term" value="C:cytosol"/>
    <property type="evidence" value="ECO:0007669"/>
    <property type="project" value="TreeGrafter"/>
</dbReference>
<dbReference type="HAMAP" id="MF_00008">
    <property type="entry name" value="Thymidy_synth_bact"/>
    <property type="match status" value="1"/>
</dbReference>
<accession>A0A8S1J685</accession>
<dbReference type="GO" id="GO:0006730">
    <property type="term" value="P:one-carbon metabolic process"/>
    <property type="evidence" value="ECO:0007669"/>
    <property type="project" value="UniProtKB-KW"/>
</dbReference>
<keyword evidence="5 14" id="KW-0489">Methyltransferase</keyword>
<dbReference type="InterPro" id="IPR020940">
    <property type="entry name" value="Thymidylate_synthase_AS"/>
</dbReference>
<dbReference type="GO" id="GO:0006231">
    <property type="term" value="P:dTMP biosynthetic process"/>
    <property type="evidence" value="ECO:0007669"/>
    <property type="project" value="InterPro"/>
</dbReference>
<dbReference type="Gene3D" id="3.40.430.10">
    <property type="entry name" value="Dihydrofolate Reductase, subunit A"/>
    <property type="match status" value="1"/>
</dbReference>
<evidence type="ECO:0000256" key="15">
    <source>
        <dbReference type="PIRSR" id="PIRSR000389-1"/>
    </source>
</evidence>
<feature type="domain" description="DHFR" evidence="17">
    <location>
        <begin position="22"/>
        <end position="219"/>
    </location>
</feature>
<evidence type="ECO:0000256" key="11">
    <source>
        <dbReference type="ARBA" id="ARBA00024992"/>
    </source>
</evidence>
<organism evidence="18 19">
    <name type="scientific">Ostreobium quekettii</name>
    <dbReference type="NCBI Taxonomy" id="121088"/>
    <lineage>
        <taxon>Eukaryota</taxon>
        <taxon>Viridiplantae</taxon>
        <taxon>Chlorophyta</taxon>
        <taxon>core chlorophytes</taxon>
        <taxon>Ulvophyceae</taxon>
        <taxon>TCBD clade</taxon>
        <taxon>Bryopsidales</taxon>
        <taxon>Ostreobineae</taxon>
        <taxon>Ostreobiaceae</taxon>
        <taxon>Ostreobium</taxon>
    </lineage>
</organism>
<evidence type="ECO:0000256" key="9">
    <source>
        <dbReference type="ARBA" id="ARBA00023002"/>
    </source>
</evidence>
<dbReference type="InterPro" id="IPR024072">
    <property type="entry name" value="DHFR-like_dom_sf"/>
</dbReference>
<evidence type="ECO:0000313" key="18">
    <source>
        <dbReference type="EMBL" id="CAD7702715.1"/>
    </source>
</evidence>
<evidence type="ECO:0000256" key="6">
    <source>
        <dbReference type="ARBA" id="ARBA00022679"/>
    </source>
</evidence>
<dbReference type="GO" id="GO:0032259">
    <property type="term" value="P:methylation"/>
    <property type="evidence" value="ECO:0007669"/>
    <property type="project" value="UniProtKB-KW"/>
</dbReference>
<dbReference type="Pfam" id="PF00303">
    <property type="entry name" value="Thymidylat_synt"/>
    <property type="match status" value="1"/>
</dbReference>
<comment type="catalytic activity">
    <reaction evidence="13">
        <text>(6S)-5,6,7,8-tetrahydrofolate + NADP(+) = 7,8-dihydrofolate + NADPH + H(+)</text>
        <dbReference type="Rhea" id="RHEA:15009"/>
        <dbReference type="ChEBI" id="CHEBI:15378"/>
        <dbReference type="ChEBI" id="CHEBI:57451"/>
        <dbReference type="ChEBI" id="CHEBI:57453"/>
        <dbReference type="ChEBI" id="CHEBI:57783"/>
        <dbReference type="ChEBI" id="CHEBI:58349"/>
        <dbReference type="EC" id="1.5.1.3"/>
    </reaction>
</comment>
<evidence type="ECO:0000256" key="2">
    <source>
        <dbReference type="ARBA" id="ARBA00006900"/>
    </source>
</evidence>
<dbReference type="NCBIfam" id="TIGR03284">
    <property type="entry name" value="thym_sym"/>
    <property type="match status" value="1"/>
</dbReference>
<feature type="active site" evidence="15 16">
    <location>
        <position position="402"/>
    </location>
</feature>
<comment type="pathway">
    <text evidence="1 14">Cofactor biosynthesis; tetrahydrofolate biosynthesis; 5,6,7,8-tetrahydrofolate from 7,8-dihydrofolate: step 1/1.</text>
</comment>
<keyword evidence="7 14" id="KW-0545">Nucleotide biosynthesis</keyword>
<dbReference type="InterPro" id="IPR036926">
    <property type="entry name" value="Thymidate_synth/dCMP_Mease_sf"/>
</dbReference>
<dbReference type="PROSITE" id="PS00091">
    <property type="entry name" value="THYMIDYLATE_SYNTHASE"/>
    <property type="match status" value="1"/>
</dbReference>
<dbReference type="CDD" id="cd00209">
    <property type="entry name" value="DHFR"/>
    <property type="match status" value="1"/>
</dbReference>
<keyword evidence="19" id="KW-1185">Reference proteome</keyword>
<comment type="similarity">
    <text evidence="2 14">In the C-terminal section; belongs to the thymidylate synthase family.</text>
</comment>
<dbReference type="SUPFAM" id="SSF55831">
    <property type="entry name" value="Thymidylate synthase/dCMP hydroxymethylase"/>
    <property type="match status" value="1"/>
</dbReference>
<comment type="function">
    <text evidence="11">Bifunctional enzyme. Involved in de novo dTMP biosynthesis. Key enzyme in folate metabolism. Can play two different roles depending on the source of dihydrofolate: de novo synthesis of tetrahydrofolate or recycling of the dihydrofolate released as one of the end products of the TS catalyzed reaction. Catalyzes an essential reaction for de novo glycine and purine synthesis, DNA precursor synthesis, and for the conversion of dUMP to dTMP.</text>
</comment>
<evidence type="ECO:0000313" key="19">
    <source>
        <dbReference type="Proteomes" id="UP000708148"/>
    </source>
</evidence>
<dbReference type="GO" id="GO:0004146">
    <property type="term" value="F:dihydrofolate reductase activity"/>
    <property type="evidence" value="ECO:0007669"/>
    <property type="project" value="UniProtKB-EC"/>
</dbReference>
<name>A0A8S1J685_9CHLO</name>
<dbReference type="SUPFAM" id="SSF53597">
    <property type="entry name" value="Dihydrofolate reductase-like"/>
    <property type="match status" value="1"/>
</dbReference>
<keyword evidence="6 14" id="KW-0808">Transferase</keyword>
<comment type="catalytic activity">
    <reaction evidence="12">
        <text>dUMP + (6R)-5,10-methylene-5,6,7,8-tetrahydrofolate = 7,8-dihydrofolate + dTMP</text>
        <dbReference type="Rhea" id="RHEA:12104"/>
        <dbReference type="ChEBI" id="CHEBI:15636"/>
        <dbReference type="ChEBI" id="CHEBI:57451"/>
        <dbReference type="ChEBI" id="CHEBI:63528"/>
        <dbReference type="ChEBI" id="CHEBI:246422"/>
        <dbReference type="EC" id="2.1.1.45"/>
    </reaction>
</comment>
<keyword evidence="8" id="KW-0521">NADP</keyword>
<dbReference type="InterPro" id="IPR012262">
    <property type="entry name" value="DHFR-TS"/>
</dbReference>
<dbReference type="Proteomes" id="UP000708148">
    <property type="component" value="Unassembled WGS sequence"/>
</dbReference>
<dbReference type="PRINTS" id="PR00108">
    <property type="entry name" value="THYMDSNTHASE"/>
</dbReference>
<protein>
    <recommendedName>
        <fullName evidence="14">Bifunctional dihydrofolate reductase-thymidylate synthase</fullName>
    </recommendedName>
</protein>
<dbReference type="GO" id="GO:0005739">
    <property type="term" value="C:mitochondrion"/>
    <property type="evidence" value="ECO:0007669"/>
    <property type="project" value="TreeGrafter"/>
</dbReference>
<dbReference type="PROSITE" id="PS00075">
    <property type="entry name" value="DHFR_1"/>
    <property type="match status" value="1"/>
</dbReference>
<dbReference type="FunFam" id="3.30.572.10:FF:000002">
    <property type="entry name" value="Possible thymidylate synthase"/>
    <property type="match status" value="1"/>
</dbReference>
<dbReference type="PROSITE" id="PS51330">
    <property type="entry name" value="DHFR_2"/>
    <property type="match status" value="1"/>
</dbReference>
<proteinExistence type="inferred from homology"/>
<keyword evidence="10" id="KW-0511">Multifunctional enzyme</keyword>
<dbReference type="GO" id="GO:0046654">
    <property type="term" value="P:tetrahydrofolate biosynthetic process"/>
    <property type="evidence" value="ECO:0007669"/>
    <property type="project" value="InterPro"/>
</dbReference>
<dbReference type="InterPro" id="IPR045097">
    <property type="entry name" value="Thymidate_synth/dCMP_Mease"/>
</dbReference>
<dbReference type="GO" id="GO:0004799">
    <property type="term" value="F:thymidylate synthase activity"/>
    <property type="evidence" value="ECO:0007669"/>
    <property type="project" value="UniProtKB-EC"/>
</dbReference>
<reference evidence="18" key="1">
    <citation type="submission" date="2020-12" db="EMBL/GenBank/DDBJ databases">
        <authorList>
            <person name="Iha C."/>
        </authorList>
    </citation>
    <scope>NUCLEOTIDE SEQUENCE</scope>
</reference>
<dbReference type="OrthoDB" id="766at2759"/>
<evidence type="ECO:0000256" key="5">
    <source>
        <dbReference type="ARBA" id="ARBA00022603"/>
    </source>
</evidence>
<evidence type="ECO:0000256" key="7">
    <source>
        <dbReference type="ARBA" id="ARBA00022727"/>
    </source>
</evidence>
<dbReference type="Gene3D" id="3.30.572.10">
    <property type="entry name" value="Thymidylate synthase/dCMP hydroxymethylase domain"/>
    <property type="match status" value="1"/>
</dbReference>
<dbReference type="PANTHER" id="PTHR11548">
    <property type="entry name" value="THYMIDYLATE SYNTHASE 1"/>
    <property type="match status" value="1"/>
</dbReference>
<dbReference type="InterPro" id="IPR001796">
    <property type="entry name" value="DHFR_dom"/>
</dbReference>
<evidence type="ECO:0000256" key="16">
    <source>
        <dbReference type="PROSITE-ProRule" id="PRU10016"/>
    </source>
</evidence>
<evidence type="ECO:0000256" key="12">
    <source>
        <dbReference type="ARBA" id="ARBA00047344"/>
    </source>
</evidence>
<comment type="similarity">
    <text evidence="3 14">In the N-terminal section; belongs to the dihydrofolate reductase family.</text>
</comment>
<gene>
    <name evidence="18" type="ORF">OSTQU699_LOCUS8071</name>
</gene>
<keyword evidence="4 14" id="KW-0554">One-carbon metabolism</keyword>
<dbReference type="InterPro" id="IPR017925">
    <property type="entry name" value="DHFR_CS"/>
</dbReference>
<dbReference type="InterPro" id="IPR000398">
    <property type="entry name" value="Thymidylate_synthase"/>
</dbReference>
<evidence type="ECO:0000259" key="17">
    <source>
        <dbReference type="PROSITE" id="PS51330"/>
    </source>
</evidence>
<dbReference type="AlphaFoldDB" id="A0A8S1J685"/>
<dbReference type="PIRSF" id="PIRSF000389">
    <property type="entry name" value="DHFR-TS"/>
    <property type="match status" value="1"/>
</dbReference>
<dbReference type="CDD" id="cd00351">
    <property type="entry name" value="TS_Pyrimidine_HMase"/>
    <property type="match status" value="1"/>
</dbReference>
<evidence type="ECO:0000256" key="1">
    <source>
        <dbReference type="ARBA" id="ARBA00004903"/>
    </source>
</evidence>
<dbReference type="NCBIfam" id="NF002497">
    <property type="entry name" value="PRK01827.1-3"/>
    <property type="match status" value="1"/>
</dbReference>
<evidence type="ECO:0000256" key="10">
    <source>
        <dbReference type="ARBA" id="ARBA00023268"/>
    </source>
</evidence>
<evidence type="ECO:0000256" key="14">
    <source>
        <dbReference type="PIRNR" id="PIRNR000389"/>
    </source>
</evidence>
<dbReference type="Pfam" id="PF00186">
    <property type="entry name" value="DHFR_1"/>
    <property type="match status" value="1"/>
</dbReference>
<evidence type="ECO:0000256" key="4">
    <source>
        <dbReference type="ARBA" id="ARBA00022563"/>
    </source>
</evidence>
<sequence>MNCGVAGDGGDAGNADFNSPRPFHVVVAANRSMGIGAGGSLPWRLAGDMAHFKRLTQTPPEAGKINAVVMGRRTWESIPAKFRPLPGRLNVVLSRRSAMGNHDQDFNSSSGHGDSAFPPGVLVFSGLDDALGGLAREPHASNLGWIFVIGGGQVYEAAVRSPLCTGVHMTLVEQDEEGAKKCDTFFPEASAERFRVWAAAVPARDSPEGERYSFMVLAPAGQGPVEMPPGAACGHEEEQYLNLIKDIITTGARRGDRTGTGTFSKFGCQMRFNLRHTFPLLTTKRVFWRGVVEELLWFMSGSTNARNLAEKDVHIWDDNGSREFLDRVGLTDREEGDLGPVYGFQWRHFGAKYVDMRTDYTGQGVDQLADVIHKIKTNPNDRRIVMTAWNPADLGKMALPPCHMFCQFYVADGELSCQLYQRSCDMGLGVPFNIASYALLTCLVAHVCGLKPGDFVHALGDAHVYCNHVEPLKEQLKNSPRHFPVLELNKEVTDIDAFTMDDIKLVGYNPHKKIAMKMAV</sequence>
<evidence type="ECO:0000256" key="13">
    <source>
        <dbReference type="ARBA" id="ARBA00048873"/>
    </source>
</evidence>
<evidence type="ECO:0000256" key="8">
    <source>
        <dbReference type="ARBA" id="ARBA00022857"/>
    </source>
</evidence>